<evidence type="ECO:0000256" key="1">
    <source>
        <dbReference type="ARBA" id="ARBA00022598"/>
    </source>
</evidence>
<dbReference type="GO" id="GO:0006421">
    <property type="term" value="P:asparaginyl-tRNA aminoacylation"/>
    <property type="evidence" value="ECO:0007669"/>
    <property type="project" value="TreeGrafter"/>
</dbReference>
<dbReference type="PANTHER" id="PTHR22594:SF34">
    <property type="entry name" value="ASPARAGINE--TRNA LIGASE, MITOCHONDRIAL-RELATED"/>
    <property type="match status" value="1"/>
</dbReference>
<evidence type="ECO:0000256" key="2">
    <source>
        <dbReference type="ARBA" id="ARBA00022741"/>
    </source>
</evidence>
<evidence type="ECO:0000256" key="3">
    <source>
        <dbReference type="ARBA" id="ARBA00022840"/>
    </source>
</evidence>
<reference evidence="8" key="1">
    <citation type="submission" date="2017-09" db="EMBL/GenBank/DDBJ databases">
        <title>Depth-based differentiation of microbial function through sediment-hosted aquifers and enrichment of novel symbionts in the deep terrestrial subsurface.</title>
        <authorList>
            <person name="Probst A.J."/>
            <person name="Ladd B."/>
            <person name="Jarett J.K."/>
            <person name="Geller-Mcgrath D.E."/>
            <person name="Sieber C.M.K."/>
            <person name="Emerson J.B."/>
            <person name="Anantharaman K."/>
            <person name="Thomas B.C."/>
            <person name="Malmstrom R."/>
            <person name="Stieglmeier M."/>
            <person name="Klingl A."/>
            <person name="Woyke T."/>
            <person name="Ryan C.M."/>
            <person name="Banfield J.F."/>
        </authorList>
    </citation>
    <scope>NUCLEOTIDE SEQUENCE [LARGE SCALE GENOMIC DNA]</scope>
</reference>
<evidence type="ECO:0000256" key="5">
    <source>
        <dbReference type="ARBA" id="ARBA00023146"/>
    </source>
</evidence>
<dbReference type="AlphaFoldDB" id="A0A2M6WBX8"/>
<keyword evidence="3" id="KW-0067">ATP-binding</keyword>
<dbReference type="InterPro" id="IPR004364">
    <property type="entry name" value="Aa-tRNA-synt_II"/>
</dbReference>
<gene>
    <name evidence="7" type="ORF">COU22_02890</name>
</gene>
<feature type="domain" description="Aminoacyl-tRNA synthetase class II (D/K/N)" evidence="6">
    <location>
        <begin position="4"/>
        <end position="214"/>
    </location>
</feature>
<protein>
    <recommendedName>
        <fullName evidence="6">Aminoacyl-tRNA synthetase class II (D/K/N) domain-containing protein</fullName>
    </recommendedName>
</protein>
<dbReference type="GO" id="GO:0004812">
    <property type="term" value="F:aminoacyl-tRNA ligase activity"/>
    <property type="evidence" value="ECO:0007669"/>
    <property type="project" value="UniProtKB-KW"/>
</dbReference>
<dbReference type="SUPFAM" id="SSF55681">
    <property type="entry name" value="Class II aaRS and biotin synthetases"/>
    <property type="match status" value="1"/>
</dbReference>
<sequence length="218" mass="24606">FTKLLQEIEAFIKDIARHIVEVNDSRDLGLNQETVDRLKSCPEVFAKLTYDQAIEKLKEMGEQINWGDDISSKREAMLVESIGNQPLFLTHFPDPMVDHGQEIEVEKFFNMIPDPQTPGRVLSSDLILPFGGESVGSAARVHLAEEMVSRLKNSRMFQRLEKMGGSLDDFAWYIERLKEGSVPHAGCGFGLARIIQWVMGVEDIKEAVSFPSNKARII</sequence>
<organism evidence="7 8">
    <name type="scientific">Candidatus Komeilibacteria bacterium CG10_big_fil_rev_8_21_14_0_10_41_13</name>
    <dbReference type="NCBI Taxonomy" id="1974476"/>
    <lineage>
        <taxon>Bacteria</taxon>
        <taxon>Candidatus Komeiliibacteriota</taxon>
    </lineage>
</organism>
<dbReference type="Proteomes" id="UP000230543">
    <property type="component" value="Unassembled WGS sequence"/>
</dbReference>
<name>A0A2M6WBX8_9BACT</name>
<comment type="caution">
    <text evidence="7">The sequence shown here is derived from an EMBL/GenBank/DDBJ whole genome shotgun (WGS) entry which is preliminary data.</text>
</comment>
<evidence type="ECO:0000259" key="6">
    <source>
        <dbReference type="Pfam" id="PF00152"/>
    </source>
</evidence>
<evidence type="ECO:0000256" key="4">
    <source>
        <dbReference type="ARBA" id="ARBA00022917"/>
    </source>
</evidence>
<keyword evidence="2" id="KW-0547">Nucleotide-binding</keyword>
<dbReference type="InterPro" id="IPR045864">
    <property type="entry name" value="aa-tRNA-synth_II/BPL/LPL"/>
</dbReference>
<keyword evidence="1" id="KW-0436">Ligase</keyword>
<feature type="non-terminal residue" evidence="7">
    <location>
        <position position="1"/>
    </location>
</feature>
<evidence type="ECO:0000313" key="8">
    <source>
        <dbReference type="Proteomes" id="UP000230543"/>
    </source>
</evidence>
<keyword evidence="5" id="KW-0030">Aminoacyl-tRNA synthetase</keyword>
<dbReference type="Pfam" id="PF00152">
    <property type="entry name" value="tRNA-synt_2"/>
    <property type="match status" value="1"/>
</dbReference>
<evidence type="ECO:0000313" key="7">
    <source>
        <dbReference type="EMBL" id="PIT90309.1"/>
    </source>
</evidence>
<accession>A0A2M6WBX8</accession>
<keyword evidence="4" id="KW-0648">Protein biosynthesis</keyword>
<dbReference type="GO" id="GO:0005524">
    <property type="term" value="F:ATP binding"/>
    <property type="evidence" value="ECO:0007669"/>
    <property type="project" value="UniProtKB-KW"/>
</dbReference>
<proteinExistence type="predicted"/>
<dbReference type="PANTHER" id="PTHR22594">
    <property type="entry name" value="ASPARTYL/LYSYL-TRNA SYNTHETASE"/>
    <property type="match status" value="1"/>
</dbReference>
<dbReference type="EMBL" id="PFBO01000105">
    <property type="protein sequence ID" value="PIT90309.1"/>
    <property type="molecule type" value="Genomic_DNA"/>
</dbReference>
<dbReference type="Gene3D" id="3.30.930.10">
    <property type="entry name" value="Bira Bifunctional Protein, Domain 2"/>
    <property type="match status" value="1"/>
</dbReference>